<evidence type="ECO:0000313" key="4">
    <source>
        <dbReference type="Proteomes" id="UP000643207"/>
    </source>
</evidence>
<feature type="compositionally biased region" description="Low complexity" evidence="1">
    <location>
        <begin position="157"/>
        <end position="176"/>
    </location>
</feature>
<feature type="region of interest" description="Disordered" evidence="1">
    <location>
        <begin position="140"/>
        <end position="176"/>
    </location>
</feature>
<protein>
    <recommendedName>
        <fullName evidence="2">FimV N-terminal domain-containing protein</fullName>
    </recommendedName>
</protein>
<dbReference type="InterPro" id="IPR038440">
    <property type="entry name" value="FimV_C_sf"/>
</dbReference>
<dbReference type="Pfam" id="PF25800">
    <property type="entry name" value="FimV_N"/>
    <property type="match status" value="1"/>
</dbReference>
<dbReference type="Proteomes" id="UP000643207">
    <property type="component" value="Unassembled WGS sequence"/>
</dbReference>
<sequence length="803" mass="83099">MSTPHPKPSQRILAALAAALLVTVAVLPAEVKALSLGRLSLKSGQGEPLRAELDLVRLRAEEEATLKARLADANAYQAAGATLQAPLRGLQFSLQRREDGRPYLQIVGSEALTEDTLDLIIEVESARGRVVRDYTLRLEPGRKPPAAAPAPAPAPAPQAAQQAAPPAEAAPVAVPPGEEEVAALQAAPASTLSGLALARLPRGATLDQMMAALLRANPEAFINGNINKLRAGAVLVVPPREQILAFDRAEARKLVAERSVDQALLPPAELPPAAAPAAPVAEPVPPAALPVVEVPAAPPPAAAPPLDEAPPVAPAPVEPPAPAPAPVEPPAPAPAEAPAAVQPPPAPAADGAAPAEPADFGAALRWGLPLLIALGLGFWALRRRPATAGAETAAAAPVATPVQAPSEPEAPAGSAALAEPEAPAARAEPVAPPQAPEPDPVALPAARVPAAPAPQAEPEPEPEPAIALEAEPVPEPEPEPEPVPEPEPEPEPEQPAPAPQPPASSAPTEAEPEPLILAGMALDEPQPAPPPADPPEALQPLDEVLAPPAPAANEGAASTAPQAWSLFEPMAGAALPPSQPLPVEEVSPFELIATPRKPPQDELLELPMQFSLQDLDAQGDVDPVAEAEVYLGYGRDMQAEEILKEALSLDPDSLPLRMKLLEIHALRRDLPAFESLARDIFETTGEDHEAWWQTQRLGAELEPDHPLYQPGARPAAEPPARPGLPWSEPAASGMDLDLGEDVLPALAGPEAEGLNRKLELAEEFLAIGDREGAAELAEEVLRAGDASQQARAEALLVRLEPGR</sequence>
<feature type="domain" description="FimV N-terminal" evidence="2">
    <location>
        <begin position="34"/>
        <end position="140"/>
    </location>
</feature>
<dbReference type="InterPro" id="IPR020011">
    <property type="entry name" value="FimV_C"/>
</dbReference>
<feature type="region of interest" description="Disordered" evidence="1">
    <location>
        <begin position="703"/>
        <end position="733"/>
    </location>
</feature>
<feature type="compositionally biased region" description="Low complexity" evidence="1">
    <location>
        <begin position="395"/>
        <end position="429"/>
    </location>
</feature>
<feature type="region of interest" description="Disordered" evidence="1">
    <location>
        <begin position="300"/>
        <end position="355"/>
    </location>
</feature>
<accession>A0A9X1BR73</accession>
<comment type="caution">
    <text evidence="3">The sequence shown here is derived from an EMBL/GenBank/DDBJ whole genome shotgun (WGS) entry which is preliminary data.</text>
</comment>
<gene>
    <name evidence="3" type="ORF">JI742_06965</name>
</gene>
<feature type="region of interest" description="Disordered" evidence="1">
    <location>
        <begin position="395"/>
        <end position="559"/>
    </location>
</feature>
<dbReference type="NCBIfam" id="TIGR03504">
    <property type="entry name" value="FimV_Cterm"/>
    <property type="match status" value="1"/>
</dbReference>
<dbReference type="RefSeq" id="WP_201825026.1">
    <property type="nucleotide sequence ID" value="NZ_JAERRA010000001.1"/>
</dbReference>
<dbReference type="NCBIfam" id="TIGR03505">
    <property type="entry name" value="FimV_core"/>
    <property type="match status" value="1"/>
</dbReference>
<reference evidence="3 4" key="1">
    <citation type="submission" date="2021-01" db="EMBL/GenBank/DDBJ databases">
        <title>Piscinibacter sp. Jin2 Genome sequencing and assembly.</title>
        <authorList>
            <person name="Kim I."/>
        </authorList>
    </citation>
    <scope>NUCLEOTIDE SEQUENCE [LARGE SCALE GENOMIC DNA]</scope>
    <source>
        <strain evidence="3 4">Jin2</strain>
    </source>
</reference>
<feature type="compositionally biased region" description="Pro residues" evidence="1">
    <location>
        <begin position="430"/>
        <end position="441"/>
    </location>
</feature>
<dbReference type="AlphaFoldDB" id="A0A9X1BR73"/>
<dbReference type="InterPro" id="IPR057840">
    <property type="entry name" value="FimV_N"/>
</dbReference>
<dbReference type="InterPro" id="IPR020012">
    <property type="entry name" value="LysM_FimV"/>
</dbReference>
<name>A0A9X1BR73_9BURK</name>
<evidence type="ECO:0000256" key="1">
    <source>
        <dbReference type="SAM" id="MobiDB-lite"/>
    </source>
</evidence>
<feature type="compositionally biased region" description="Pro residues" evidence="1">
    <location>
        <begin position="300"/>
        <end position="347"/>
    </location>
</feature>
<dbReference type="EMBL" id="JAERRA010000001">
    <property type="protein sequence ID" value="MBL0719629.1"/>
    <property type="molecule type" value="Genomic_DNA"/>
</dbReference>
<proteinExistence type="predicted"/>
<keyword evidence="4" id="KW-1185">Reference proteome</keyword>
<feature type="compositionally biased region" description="Acidic residues" evidence="1">
    <location>
        <begin position="472"/>
        <end position="492"/>
    </location>
</feature>
<dbReference type="Gene3D" id="1.20.58.2200">
    <property type="match status" value="1"/>
</dbReference>
<organism evidence="3 4">
    <name type="scientific">Aquariibacter lacus</name>
    <dbReference type="NCBI Taxonomy" id="2801332"/>
    <lineage>
        <taxon>Bacteria</taxon>
        <taxon>Pseudomonadati</taxon>
        <taxon>Pseudomonadota</taxon>
        <taxon>Betaproteobacteria</taxon>
        <taxon>Burkholderiales</taxon>
        <taxon>Sphaerotilaceae</taxon>
        <taxon>Aquariibacter</taxon>
    </lineage>
</organism>
<evidence type="ECO:0000259" key="2">
    <source>
        <dbReference type="Pfam" id="PF25800"/>
    </source>
</evidence>
<evidence type="ECO:0000313" key="3">
    <source>
        <dbReference type="EMBL" id="MBL0719629.1"/>
    </source>
</evidence>
<feature type="compositionally biased region" description="Pro residues" evidence="1">
    <location>
        <begin position="493"/>
        <end position="504"/>
    </location>
</feature>
<feature type="compositionally biased region" description="Pro residues" evidence="1">
    <location>
        <begin position="146"/>
        <end position="156"/>
    </location>
</feature>